<comment type="catalytic activity">
    <reaction evidence="8 9">
        <text>D-gluconate + ATP = 6-phospho-D-gluconate + ADP + H(+)</text>
        <dbReference type="Rhea" id="RHEA:19433"/>
        <dbReference type="ChEBI" id="CHEBI:15378"/>
        <dbReference type="ChEBI" id="CHEBI:18391"/>
        <dbReference type="ChEBI" id="CHEBI:30616"/>
        <dbReference type="ChEBI" id="CHEBI:58759"/>
        <dbReference type="ChEBI" id="CHEBI:456216"/>
        <dbReference type="EC" id="2.7.1.12"/>
    </reaction>
</comment>
<keyword evidence="6 9" id="KW-0418">Kinase</keyword>
<dbReference type="Gene3D" id="3.40.50.300">
    <property type="entry name" value="P-loop containing nucleotide triphosphate hydrolases"/>
    <property type="match status" value="1"/>
</dbReference>
<protein>
    <recommendedName>
        <fullName evidence="3 9">Gluconokinase</fullName>
        <ecNumber evidence="3 9">2.7.1.12</ecNumber>
    </recommendedName>
</protein>
<keyword evidence="5 9" id="KW-0547">Nucleotide-binding</keyword>
<feature type="region of interest" description="Disordered" evidence="10">
    <location>
        <begin position="188"/>
        <end position="215"/>
    </location>
</feature>
<evidence type="ECO:0000256" key="7">
    <source>
        <dbReference type="ARBA" id="ARBA00022840"/>
    </source>
</evidence>
<evidence type="ECO:0000256" key="5">
    <source>
        <dbReference type="ARBA" id="ARBA00022741"/>
    </source>
</evidence>
<feature type="region of interest" description="Disordered" evidence="10">
    <location>
        <begin position="1"/>
        <end position="25"/>
    </location>
</feature>
<evidence type="ECO:0000256" key="9">
    <source>
        <dbReference type="RuleBase" id="RU363066"/>
    </source>
</evidence>
<feature type="compositionally biased region" description="Low complexity" evidence="10">
    <location>
        <begin position="202"/>
        <end position="215"/>
    </location>
</feature>
<keyword evidence="7 9" id="KW-0067">ATP-binding</keyword>
<keyword evidence="4 9" id="KW-0808">Transferase</keyword>
<proteinExistence type="inferred from homology"/>
<dbReference type="Pfam" id="PF13671">
    <property type="entry name" value="AAA_33"/>
    <property type="match status" value="1"/>
</dbReference>
<evidence type="ECO:0000256" key="10">
    <source>
        <dbReference type="SAM" id="MobiDB-lite"/>
    </source>
</evidence>
<evidence type="ECO:0000256" key="3">
    <source>
        <dbReference type="ARBA" id="ARBA00012054"/>
    </source>
</evidence>
<dbReference type="InterPro" id="IPR006001">
    <property type="entry name" value="Therm_gnt_kin"/>
</dbReference>
<evidence type="ECO:0000256" key="1">
    <source>
        <dbReference type="ARBA" id="ARBA00004761"/>
    </source>
</evidence>
<evidence type="ECO:0000313" key="12">
    <source>
        <dbReference type="Proteomes" id="UP001597338"/>
    </source>
</evidence>
<dbReference type="PANTHER" id="PTHR43442:SF3">
    <property type="entry name" value="GLUCONOKINASE-RELATED"/>
    <property type="match status" value="1"/>
</dbReference>
<dbReference type="Proteomes" id="UP001597338">
    <property type="component" value="Unassembled WGS sequence"/>
</dbReference>
<dbReference type="NCBIfam" id="TIGR01313">
    <property type="entry name" value="therm_gnt_kin"/>
    <property type="match status" value="1"/>
</dbReference>
<evidence type="ECO:0000256" key="6">
    <source>
        <dbReference type="ARBA" id="ARBA00022777"/>
    </source>
</evidence>
<evidence type="ECO:0000256" key="4">
    <source>
        <dbReference type="ARBA" id="ARBA00022679"/>
    </source>
</evidence>
<feature type="compositionally biased region" description="Polar residues" evidence="10">
    <location>
        <begin position="9"/>
        <end position="18"/>
    </location>
</feature>
<dbReference type="RefSeq" id="WP_377196502.1">
    <property type="nucleotide sequence ID" value="NZ_JBHUHF010000001.1"/>
</dbReference>
<evidence type="ECO:0000256" key="8">
    <source>
        <dbReference type="ARBA" id="ARBA00048090"/>
    </source>
</evidence>
<sequence length="215" mass="23120">MDTDVTETEMFSTQTTNGTPGGGADRAPRAIVVMGVAGSGKTTVAALLAGRLGASFAEGDDFHSPANVAKMAAGRPLDDDDRWPWLRGIRDWFAKELSEGRSAVVPCSALRRGYRELLETAGDVRFVHLTGSHDLLRARIQGRAGHFMKPEMLDSQLAALEPLQDDEAGFAVDITPRPDQIVDDILRLLDRPDAPPAAGSDPEPTTVPTTESEDR</sequence>
<dbReference type="PANTHER" id="PTHR43442">
    <property type="entry name" value="GLUCONOKINASE-RELATED"/>
    <property type="match status" value="1"/>
</dbReference>
<evidence type="ECO:0000256" key="2">
    <source>
        <dbReference type="ARBA" id="ARBA00008420"/>
    </source>
</evidence>
<reference evidence="12" key="1">
    <citation type="journal article" date="2019" name="Int. J. Syst. Evol. Microbiol.">
        <title>The Global Catalogue of Microorganisms (GCM) 10K type strain sequencing project: providing services to taxonomists for standard genome sequencing and annotation.</title>
        <authorList>
            <consortium name="The Broad Institute Genomics Platform"/>
            <consortium name="The Broad Institute Genome Sequencing Center for Infectious Disease"/>
            <person name="Wu L."/>
            <person name="Ma J."/>
        </authorList>
    </citation>
    <scope>NUCLEOTIDE SEQUENCE [LARGE SCALE GENOMIC DNA]</scope>
    <source>
        <strain evidence="12">CCM 7043</strain>
    </source>
</reference>
<name>A0ABW4V3Y9_9MICO</name>
<gene>
    <name evidence="11" type="ORF">ACFSL2_03480</name>
</gene>
<comment type="caution">
    <text evidence="11">The sequence shown here is derived from an EMBL/GenBank/DDBJ whole genome shotgun (WGS) entry which is preliminary data.</text>
</comment>
<evidence type="ECO:0000313" key="11">
    <source>
        <dbReference type="EMBL" id="MFD2024564.1"/>
    </source>
</evidence>
<dbReference type="EC" id="2.7.1.12" evidence="3 9"/>
<dbReference type="InterPro" id="IPR027417">
    <property type="entry name" value="P-loop_NTPase"/>
</dbReference>
<comment type="similarity">
    <text evidence="2 9">Belongs to the gluconokinase GntK/GntV family.</text>
</comment>
<keyword evidence="12" id="KW-1185">Reference proteome</keyword>
<dbReference type="CDD" id="cd02021">
    <property type="entry name" value="GntK"/>
    <property type="match status" value="1"/>
</dbReference>
<organism evidence="11 12">
    <name type="scientific">Promicromonospora aerolata</name>
    <dbReference type="NCBI Taxonomy" id="195749"/>
    <lineage>
        <taxon>Bacteria</taxon>
        <taxon>Bacillati</taxon>
        <taxon>Actinomycetota</taxon>
        <taxon>Actinomycetes</taxon>
        <taxon>Micrococcales</taxon>
        <taxon>Promicromonosporaceae</taxon>
        <taxon>Promicromonospora</taxon>
    </lineage>
</organism>
<accession>A0ABW4V3Y9</accession>
<dbReference type="SUPFAM" id="SSF52540">
    <property type="entry name" value="P-loop containing nucleoside triphosphate hydrolases"/>
    <property type="match status" value="1"/>
</dbReference>
<dbReference type="EMBL" id="JBHUHF010000001">
    <property type="protein sequence ID" value="MFD2024564.1"/>
    <property type="molecule type" value="Genomic_DNA"/>
</dbReference>
<comment type="pathway">
    <text evidence="1">Carbohydrate acid metabolism.</text>
</comment>